<evidence type="ECO:0000313" key="1">
    <source>
        <dbReference type="EMBL" id="GHP02903.1"/>
    </source>
</evidence>
<reference evidence="1" key="1">
    <citation type="submission" date="2020-10" db="EMBL/GenBank/DDBJ databases">
        <title>Unveiling of a novel bifunctional photoreceptor, Dualchrome1, isolated from a cosmopolitan green alga.</title>
        <authorList>
            <person name="Suzuki S."/>
            <person name="Kawachi M."/>
        </authorList>
    </citation>
    <scope>NUCLEOTIDE SEQUENCE</scope>
    <source>
        <strain evidence="1">NIES 2893</strain>
    </source>
</reference>
<dbReference type="InterPro" id="IPR029063">
    <property type="entry name" value="SAM-dependent_MTases_sf"/>
</dbReference>
<keyword evidence="2" id="KW-1185">Reference proteome</keyword>
<dbReference type="Pfam" id="PF06325">
    <property type="entry name" value="PrmA"/>
    <property type="match status" value="1"/>
</dbReference>
<dbReference type="Gene3D" id="3.40.50.150">
    <property type="entry name" value="Vaccinia Virus protein VP39"/>
    <property type="match status" value="1"/>
</dbReference>
<dbReference type="OrthoDB" id="413520at2759"/>
<dbReference type="Proteomes" id="UP000660262">
    <property type="component" value="Unassembled WGS sequence"/>
</dbReference>
<dbReference type="SUPFAM" id="SSF53335">
    <property type="entry name" value="S-adenosyl-L-methionine-dependent methyltransferases"/>
    <property type="match status" value="1"/>
</dbReference>
<name>A0A830H933_9CHLO</name>
<dbReference type="PANTHER" id="PTHR14614">
    <property type="entry name" value="HEPATOCELLULAR CARCINOMA-ASSOCIATED ANTIGEN"/>
    <property type="match status" value="1"/>
</dbReference>
<gene>
    <name evidence="1" type="ORF">PPROV_000165800</name>
</gene>
<evidence type="ECO:0008006" key="3">
    <source>
        <dbReference type="Google" id="ProtNLM"/>
    </source>
</evidence>
<accession>A0A830H933</accession>
<protein>
    <recommendedName>
        <fullName evidence="3">Methyltransferase small domain-containing protein</fullName>
    </recommendedName>
</protein>
<sequence>MKTRWKAPKTATKAATKATKVKKAKKAKKKKTRALLYRATYMLLRAAPTLTRGSLPTWRRAIRCYEKVTWQARARLHLHDDATDVLDIHLVHPSSIDDVLDFYDSNEDDAADPYWAVPWPSAFALAEFIAQNVHTVKNKRVFDAGCGLGLVGLAALRSGAKCAVLADREPLAVRCAELSASACGFAVHADRSADGACAEAFGSEGATPIKDDAGHAGVAVGAVFSWDTPADFERAIERADGRCDVLLCADVLYEAKQAKPVAEMASRLLVPGGELLLADPPNRAPQNRRECLKLMHATSEFHTVDSLALSTRDVSEEGRWGERKADRDEVPILLERLVWRP</sequence>
<evidence type="ECO:0000313" key="2">
    <source>
        <dbReference type="Proteomes" id="UP000660262"/>
    </source>
</evidence>
<dbReference type="InterPro" id="IPR019410">
    <property type="entry name" value="Methyltransf_16"/>
</dbReference>
<dbReference type="AlphaFoldDB" id="A0A830H933"/>
<dbReference type="EMBL" id="BNJQ01000004">
    <property type="protein sequence ID" value="GHP02903.1"/>
    <property type="molecule type" value="Genomic_DNA"/>
</dbReference>
<proteinExistence type="predicted"/>
<dbReference type="CDD" id="cd02440">
    <property type="entry name" value="AdoMet_MTases"/>
    <property type="match status" value="1"/>
</dbReference>
<organism evidence="1 2">
    <name type="scientific">Pycnococcus provasolii</name>
    <dbReference type="NCBI Taxonomy" id="41880"/>
    <lineage>
        <taxon>Eukaryota</taxon>
        <taxon>Viridiplantae</taxon>
        <taxon>Chlorophyta</taxon>
        <taxon>Pseudoscourfieldiophyceae</taxon>
        <taxon>Pseudoscourfieldiales</taxon>
        <taxon>Pycnococcaceae</taxon>
        <taxon>Pycnococcus</taxon>
    </lineage>
</organism>
<comment type="caution">
    <text evidence="1">The sequence shown here is derived from an EMBL/GenBank/DDBJ whole genome shotgun (WGS) entry which is preliminary data.</text>
</comment>